<dbReference type="AlphaFoldDB" id="A0A7J7M2N0"/>
<accession>A0A7J7M2N0</accession>
<dbReference type="EMBL" id="JACGCM010001804">
    <property type="protein sequence ID" value="KAF6149106.1"/>
    <property type="molecule type" value="Genomic_DNA"/>
</dbReference>
<comment type="caution">
    <text evidence="2">The sequence shown here is derived from an EMBL/GenBank/DDBJ whole genome shotgun (WGS) entry which is preliminary data.</text>
</comment>
<feature type="region of interest" description="Disordered" evidence="1">
    <location>
        <begin position="1"/>
        <end position="24"/>
    </location>
</feature>
<keyword evidence="3" id="KW-1185">Reference proteome</keyword>
<reference evidence="2 3" key="1">
    <citation type="journal article" date="2020" name="IScience">
        <title>Genome Sequencing of the Endangered Kingdonia uniflora (Circaeasteraceae, Ranunculales) Reveals Potential Mechanisms of Evolutionary Specialization.</title>
        <authorList>
            <person name="Sun Y."/>
            <person name="Deng T."/>
            <person name="Zhang A."/>
            <person name="Moore M.J."/>
            <person name="Landis J.B."/>
            <person name="Lin N."/>
            <person name="Zhang H."/>
            <person name="Zhang X."/>
            <person name="Huang J."/>
            <person name="Zhang X."/>
            <person name="Sun H."/>
            <person name="Wang H."/>
        </authorList>
    </citation>
    <scope>NUCLEOTIDE SEQUENCE [LARGE SCALE GENOMIC DNA]</scope>
    <source>
        <strain evidence="2">TB1705</strain>
        <tissue evidence="2">Leaf</tissue>
    </source>
</reference>
<name>A0A7J7M2N0_9MAGN</name>
<feature type="non-terminal residue" evidence="2">
    <location>
        <position position="52"/>
    </location>
</feature>
<proteinExistence type="predicted"/>
<evidence type="ECO:0000256" key="1">
    <source>
        <dbReference type="SAM" id="MobiDB-lite"/>
    </source>
</evidence>
<sequence length="52" mass="5687">MKERGSIEFDGGNSSMIQHNESTEREAHWVIGAVSEEGNVVLGSSQTKSHNE</sequence>
<dbReference type="Proteomes" id="UP000541444">
    <property type="component" value="Unassembled WGS sequence"/>
</dbReference>
<protein>
    <submittedName>
        <fullName evidence="2">Uncharacterized protein</fullName>
    </submittedName>
</protein>
<organism evidence="2 3">
    <name type="scientific">Kingdonia uniflora</name>
    <dbReference type="NCBI Taxonomy" id="39325"/>
    <lineage>
        <taxon>Eukaryota</taxon>
        <taxon>Viridiplantae</taxon>
        <taxon>Streptophyta</taxon>
        <taxon>Embryophyta</taxon>
        <taxon>Tracheophyta</taxon>
        <taxon>Spermatophyta</taxon>
        <taxon>Magnoliopsida</taxon>
        <taxon>Ranunculales</taxon>
        <taxon>Circaeasteraceae</taxon>
        <taxon>Kingdonia</taxon>
    </lineage>
</organism>
<evidence type="ECO:0000313" key="2">
    <source>
        <dbReference type="EMBL" id="KAF6149106.1"/>
    </source>
</evidence>
<gene>
    <name evidence="2" type="ORF">GIB67_038889</name>
</gene>
<evidence type="ECO:0000313" key="3">
    <source>
        <dbReference type="Proteomes" id="UP000541444"/>
    </source>
</evidence>